<dbReference type="OrthoDB" id="9799278at2"/>
<dbReference type="Proteomes" id="UP000051638">
    <property type="component" value="Unassembled WGS sequence"/>
</dbReference>
<accession>A0A0R2D2Y4</accession>
<gene>
    <name evidence="2" type="ORF">FC24_GL000177</name>
</gene>
<proteinExistence type="predicted"/>
<dbReference type="PATRIC" id="fig|1423796.3.peg.186"/>
<dbReference type="EMBL" id="AYYI01000087">
    <property type="protein sequence ID" value="KRM94614.1"/>
    <property type="molecule type" value="Genomic_DNA"/>
</dbReference>
<protein>
    <recommendedName>
        <fullName evidence="1">Polysaccharide pyruvyl transferase domain-containing protein</fullName>
    </recommendedName>
</protein>
<reference evidence="2 3" key="1">
    <citation type="journal article" date="2015" name="Genome Announc.">
        <title>Expanding the biotechnology potential of lactobacilli through comparative genomics of 213 strains and associated genera.</title>
        <authorList>
            <person name="Sun Z."/>
            <person name="Harris H.M."/>
            <person name="McCann A."/>
            <person name="Guo C."/>
            <person name="Argimon S."/>
            <person name="Zhang W."/>
            <person name="Yang X."/>
            <person name="Jeffery I.B."/>
            <person name="Cooney J.C."/>
            <person name="Kagawa T.F."/>
            <person name="Liu W."/>
            <person name="Song Y."/>
            <person name="Salvetti E."/>
            <person name="Wrobel A."/>
            <person name="Rasinkangas P."/>
            <person name="Parkhill J."/>
            <person name="Rea M.C."/>
            <person name="O'Sullivan O."/>
            <person name="Ritari J."/>
            <person name="Douillard F.P."/>
            <person name="Paul Ross R."/>
            <person name="Yang R."/>
            <person name="Briner A.E."/>
            <person name="Felis G.E."/>
            <person name="de Vos W.M."/>
            <person name="Barrangou R."/>
            <person name="Klaenhammer T.R."/>
            <person name="Caufield P.W."/>
            <person name="Cui Y."/>
            <person name="Zhang H."/>
            <person name="O'Toole P.W."/>
        </authorList>
    </citation>
    <scope>NUCLEOTIDE SEQUENCE [LARGE SCALE GENOMIC DNA]</scope>
    <source>
        <strain evidence="2 3">DSM 20253</strain>
    </source>
</reference>
<sequence length="358" mass="41271">MKKIGIVTLQGNFNYGNRLQNFALEQIMLSLDNDVHTLILPAKKTKKKRSLMYIMSRIAYRFTKKRWRYLKMLRAKTPILLPFTNKYLHSRPFDKVNLDTYDAFFVGSDQVWNPAYTGNDPRYFLDFAPEEKRFAYAASFGVSTIPEKFSRQYGQYLNQMHKISVREMQGIKIVETLSKASAVAVADPTLLLTQKKWHELADTAKIALPSKYILVYMLSELSTDNFQKINEYAKHQGAKVVTIMGDKYDPDYWIPTPLEFIAAIRGATAVFTDSFHCTVFSILFETPFITFNRANAQMISRIDTLLSYFNFQKNKFSKTTDINAVFSEMTFGGVKSVLDVERNKGLHFIEECLASIDK</sequence>
<evidence type="ECO:0000313" key="3">
    <source>
        <dbReference type="Proteomes" id="UP000051638"/>
    </source>
</evidence>
<dbReference type="InterPro" id="IPR007345">
    <property type="entry name" value="Polysacch_pyruvyl_Trfase"/>
</dbReference>
<dbReference type="STRING" id="1423796.FC24_GL000177"/>
<feature type="domain" description="Polysaccharide pyruvyl transferase" evidence="1">
    <location>
        <begin position="14"/>
        <end position="293"/>
    </location>
</feature>
<dbReference type="AlphaFoldDB" id="A0A0R2D2Y4"/>
<organism evidence="2 3">
    <name type="scientific">Loigolactobacillus rennini DSM 20253</name>
    <dbReference type="NCBI Taxonomy" id="1423796"/>
    <lineage>
        <taxon>Bacteria</taxon>
        <taxon>Bacillati</taxon>
        <taxon>Bacillota</taxon>
        <taxon>Bacilli</taxon>
        <taxon>Lactobacillales</taxon>
        <taxon>Lactobacillaceae</taxon>
        <taxon>Loigolactobacillus</taxon>
    </lineage>
</organism>
<name>A0A0R2D2Y4_9LACO</name>
<evidence type="ECO:0000313" key="2">
    <source>
        <dbReference type="EMBL" id="KRM94614.1"/>
    </source>
</evidence>
<dbReference type="Pfam" id="PF04230">
    <property type="entry name" value="PS_pyruv_trans"/>
    <property type="match status" value="1"/>
</dbReference>
<evidence type="ECO:0000259" key="1">
    <source>
        <dbReference type="Pfam" id="PF04230"/>
    </source>
</evidence>
<keyword evidence="3" id="KW-1185">Reference proteome</keyword>
<comment type="caution">
    <text evidence="2">The sequence shown here is derived from an EMBL/GenBank/DDBJ whole genome shotgun (WGS) entry which is preliminary data.</text>
</comment>
<dbReference type="RefSeq" id="WP_057874628.1">
    <property type="nucleotide sequence ID" value="NZ_AYYI01000087.1"/>
</dbReference>